<dbReference type="EMBL" id="CP001825">
    <property type="protein sequence ID" value="ACZ41817.1"/>
    <property type="molecule type" value="Genomic_DNA"/>
</dbReference>
<feature type="transmembrane region" description="Helical" evidence="1">
    <location>
        <begin position="9"/>
        <end position="28"/>
    </location>
</feature>
<evidence type="ECO:0000313" key="2">
    <source>
        <dbReference type="EMBL" id="ACZ41817.1"/>
    </source>
</evidence>
<reference evidence="3" key="1">
    <citation type="journal article" date="2010" name="Stand. Genomic Sci.">
        <title>Complete genome sequence of 'Thermobaculum terrenum' type strain (YNP1).</title>
        <authorList>
            <person name="Kiss H."/>
            <person name="Cleland D."/>
            <person name="Lapidus A."/>
            <person name="Lucas S."/>
            <person name="Glavina Del Rio T."/>
            <person name="Nolan M."/>
            <person name="Tice H."/>
            <person name="Han C."/>
            <person name="Goodwin L."/>
            <person name="Pitluck S."/>
            <person name="Liolios K."/>
            <person name="Ivanova N."/>
            <person name="Mavromatis K."/>
            <person name="Ovchinnikova G."/>
            <person name="Pati A."/>
            <person name="Chen A."/>
            <person name="Palaniappan K."/>
            <person name="Land M."/>
            <person name="Hauser L."/>
            <person name="Chang Y."/>
            <person name="Jeffries C."/>
            <person name="Lu M."/>
            <person name="Brettin T."/>
            <person name="Detter J."/>
            <person name="Goker M."/>
            <person name="Tindall B."/>
            <person name="Beck B."/>
            <person name="McDermott T."/>
            <person name="Woyke T."/>
            <person name="Bristow J."/>
            <person name="Eisen J."/>
            <person name="Markowitz V."/>
            <person name="Hugenholtz P."/>
            <person name="Kyrpides N."/>
            <person name="Klenk H."/>
            <person name="Cheng J."/>
        </authorList>
    </citation>
    <scope>NUCLEOTIDE SEQUENCE [LARGE SCALE GENOMIC DNA]</scope>
    <source>
        <strain evidence="3">ATCC BAA-798 / YNP1</strain>
    </source>
</reference>
<protein>
    <submittedName>
        <fullName evidence="2">Uncharacterized protein</fullName>
    </submittedName>
</protein>
<evidence type="ECO:0000256" key="1">
    <source>
        <dbReference type="SAM" id="Phobius"/>
    </source>
</evidence>
<dbReference type="KEGG" id="ttr:Tter_0900"/>
<evidence type="ECO:0000313" key="3">
    <source>
        <dbReference type="Proteomes" id="UP000000323"/>
    </source>
</evidence>
<name>D1CFW1_THET1</name>
<dbReference type="OrthoDB" id="3831400at2"/>
<keyword evidence="1" id="KW-1133">Transmembrane helix</keyword>
<dbReference type="AlphaFoldDB" id="D1CFW1"/>
<keyword evidence="1" id="KW-0812">Transmembrane</keyword>
<dbReference type="Proteomes" id="UP000000323">
    <property type="component" value="Chromosome 1"/>
</dbReference>
<dbReference type="HOGENOM" id="CLU_2959380_0_0_0"/>
<dbReference type="STRING" id="525904.Tter_0900"/>
<accession>D1CFW1</accession>
<keyword evidence="1" id="KW-0472">Membrane</keyword>
<feature type="transmembrane region" description="Helical" evidence="1">
    <location>
        <begin position="34"/>
        <end position="55"/>
    </location>
</feature>
<gene>
    <name evidence="2" type="ordered locus">Tter_0900</name>
</gene>
<sequence length="59" mass="6571">MNPQTGQAAFRIGCFIVLLSAALLIWLRPGTAEFTITVFMLFIGIIFLFIVALVVRRSI</sequence>
<dbReference type="RefSeq" id="WP_012874852.1">
    <property type="nucleotide sequence ID" value="NC_013525.1"/>
</dbReference>
<keyword evidence="3" id="KW-1185">Reference proteome</keyword>
<proteinExistence type="predicted"/>
<organism evidence="2 3">
    <name type="scientific">Thermobaculum terrenum (strain ATCC BAA-798 / CCMEE 7001 / YNP1)</name>
    <dbReference type="NCBI Taxonomy" id="525904"/>
    <lineage>
        <taxon>Bacteria</taxon>
        <taxon>Bacillati</taxon>
        <taxon>Chloroflexota</taxon>
        <taxon>Chloroflexia</taxon>
        <taxon>Candidatus Thermobaculales</taxon>
        <taxon>Candidatus Thermobaculaceae</taxon>
        <taxon>Thermobaculum</taxon>
    </lineage>
</organism>